<dbReference type="GO" id="GO:0005254">
    <property type="term" value="F:chloride channel activity"/>
    <property type="evidence" value="ECO:0007669"/>
    <property type="project" value="UniProtKB-KW"/>
</dbReference>
<dbReference type="PANTHER" id="PTHR10736:SF20">
    <property type="entry name" value="BESTROPHIN HOMOLOG 22"/>
    <property type="match status" value="1"/>
</dbReference>
<comment type="similarity">
    <text evidence="5 6">Belongs to the anion channel-forming bestrophin (TC 1.A.46) family. Calcium-sensitive chloride channel subfamily.</text>
</comment>
<dbReference type="Pfam" id="PF01062">
    <property type="entry name" value="Bestrophin"/>
    <property type="match status" value="1"/>
</dbReference>
<comment type="subcellular location">
    <subcellularLocation>
        <location evidence="6">Cell membrane</location>
        <topology evidence="6">Multi-pass membrane protein</topology>
    </subcellularLocation>
    <subcellularLocation>
        <location evidence="1">Membrane</location>
    </subcellularLocation>
</comment>
<dbReference type="InterPro" id="IPR000615">
    <property type="entry name" value="Bestrophin"/>
</dbReference>
<keyword evidence="6" id="KW-0869">Chloride channel</keyword>
<dbReference type="GO" id="GO:0005886">
    <property type="term" value="C:plasma membrane"/>
    <property type="evidence" value="ECO:0007669"/>
    <property type="project" value="UniProtKB-SubCell"/>
</dbReference>
<keyword evidence="7" id="KW-1185">Reference proteome</keyword>
<keyword evidence="6" id="KW-0868">Chloride</keyword>
<dbReference type="GO" id="GO:0034707">
    <property type="term" value="C:chloride channel complex"/>
    <property type="evidence" value="ECO:0007669"/>
    <property type="project" value="UniProtKB-KW"/>
</dbReference>
<evidence type="ECO:0000256" key="1">
    <source>
        <dbReference type="ARBA" id="ARBA00004370"/>
    </source>
</evidence>
<evidence type="ECO:0000256" key="2">
    <source>
        <dbReference type="ARBA" id="ARBA00022692"/>
    </source>
</evidence>
<dbReference type="AlphaFoldDB" id="A0A914D7L5"/>
<keyword evidence="6" id="KW-1003">Cell membrane</keyword>
<dbReference type="WBParaSite" id="ACRNAN_scaffold1918.g8213.t1">
    <property type="protein sequence ID" value="ACRNAN_scaffold1918.g8213.t1"/>
    <property type="gene ID" value="ACRNAN_scaffold1918.g8213"/>
</dbReference>
<evidence type="ECO:0000256" key="4">
    <source>
        <dbReference type="ARBA" id="ARBA00023136"/>
    </source>
</evidence>
<reference evidence="8" key="1">
    <citation type="submission" date="2022-11" db="UniProtKB">
        <authorList>
            <consortium name="WormBaseParasite"/>
        </authorList>
    </citation>
    <scope>IDENTIFICATION</scope>
</reference>
<evidence type="ECO:0000313" key="7">
    <source>
        <dbReference type="Proteomes" id="UP000887540"/>
    </source>
</evidence>
<dbReference type="InterPro" id="IPR021134">
    <property type="entry name" value="Bestrophin-like"/>
</dbReference>
<evidence type="ECO:0000313" key="8">
    <source>
        <dbReference type="WBParaSite" id="ACRNAN_scaffold1918.g8213.t1"/>
    </source>
</evidence>
<organism evidence="7 8">
    <name type="scientific">Acrobeloides nanus</name>
    <dbReference type="NCBI Taxonomy" id="290746"/>
    <lineage>
        <taxon>Eukaryota</taxon>
        <taxon>Metazoa</taxon>
        <taxon>Ecdysozoa</taxon>
        <taxon>Nematoda</taxon>
        <taxon>Chromadorea</taxon>
        <taxon>Rhabditida</taxon>
        <taxon>Tylenchina</taxon>
        <taxon>Cephalobomorpha</taxon>
        <taxon>Cephaloboidea</taxon>
        <taxon>Cephalobidae</taxon>
        <taxon>Acrobeloides</taxon>
    </lineage>
</organism>
<protein>
    <recommendedName>
        <fullName evidence="6">Bestrophin homolog</fullName>
    </recommendedName>
</protein>
<sequence length="200" mass="23361">MLTPIWQRYFEALAIYLDNGLNATIPLTFMLGFFVSFVVSRWTLILRGLGWIDNAAIVFATFIKENDDDSRMLKRNLIRYMVLNQALVLRDISMQVRQRFPTLETLVAAGLLTKPELNKLRKIDDIYSQYWTPIQWVNGLLYKAHLEGKIKSEKVLDSLMKEVQIFRDGISSLLRYDWVPIPLVYPQLIFFANIPNTKIE</sequence>
<proteinExistence type="inferred from homology"/>
<dbReference type="PANTHER" id="PTHR10736">
    <property type="entry name" value="BESTROPHIN"/>
    <property type="match status" value="1"/>
</dbReference>
<feature type="transmembrane region" description="Helical" evidence="6">
    <location>
        <begin position="20"/>
        <end position="39"/>
    </location>
</feature>
<accession>A0A914D7L5</accession>
<evidence type="ECO:0000256" key="6">
    <source>
        <dbReference type="RuleBase" id="RU363126"/>
    </source>
</evidence>
<keyword evidence="6" id="KW-0407">Ion channel</keyword>
<keyword evidence="6" id="KW-0813">Transport</keyword>
<comment type="function">
    <text evidence="6">Forms chloride channels.</text>
</comment>
<comment type="caution">
    <text evidence="6">Lacks conserved residue(s) required for the propagation of feature annotation.</text>
</comment>
<keyword evidence="3 6" id="KW-1133">Transmembrane helix</keyword>
<evidence type="ECO:0000256" key="3">
    <source>
        <dbReference type="ARBA" id="ARBA00022989"/>
    </source>
</evidence>
<dbReference type="Proteomes" id="UP000887540">
    <property type="component" value="Unplaced"/>
</dbReference>
<keyword evidence="6" id="KW-0406">Ion transport</keyword>
<evidence type="ECO:0000256" key="5">
    <source>
        <dbReference type="ARBA" id="ARBA00034769"/>
    </source>
</evidence>
<keyword evidence="4 6" id="KW-0472">Membrane</keyword>
<name>A0A914D7L5_9BILA</name>
<keyword evidence="2 6" id="KW-0812">Transmembrane</keyword>